<feature type="compositionally biased region" description="Basic and acidic residues" evidence="1">
    <location>
        <begin position="60"/>
        <end position="73"/>
    </location>
</feature>
<feature type="region of interest" description="Disordered" evidence="1">
    <location>
        <begin position="1"/>
        <end position="73"/>
    </location>
</feature>
<gene>
    <name evidence="2" type="ORF">PMAYCL1PPCAC_24658</name>
</gene>
<evidence type="ECO:0000313" key="3">
    <source>
        <dbReference type="Proteomes" id="UP001328107"/>
    </source>
</evidence>
<feature type="compositionally biased region" description="Polar residues" evidence="1">
    <location>
        <begin position="23"/>
        <end position="32"/>
    </location>
</feature>
<reference evidence="3" key="1">
    <citation type="submission" date="2022-10" db="EMBL/GenBank/DDBJ databases">
        <title>Genome assembly of Pristionchus species.</title>
        <authorList>
            <person name="Yoshida K."/>
            <person name="Sommer R.J."/>
        </authorList>
    </citation>
    <scope>NUCLEOTIDE SEQUENCE [LARGE SCALE GENOMIC DNA]</scope>
    <source>
        <strain evidence="3">RS5460</strain>
    </source>
</reference>
<evidence type="ECO:0000256" key="1">
    <source>
        <dbReference type="SAM" id="MobiDB-lite"/>
    </source>
</evidence>
<dbReference type="AlphaFoldDB" id="A0AAN5I6R4"/>
<feature type="non-terminal residue" evidence="2">
    <location>
        <position position="1"/>
    </location>
</feature>
<sequence>EATAGTKRDGKTEGGKTEGDATNEVTAPSNKQPKGPQVDQIVMIFPAPAPAPTPNNWQQADKKVSEKSAKDKG</sequence>
<organism evidence="2 3">
    <name type="scientific">Pristionchus mayeri</name>
    <dbReference type="NCBI Taxonomy" id="1317129"/>
    <lineage>
        <taxon>Eukaryota</taxon>
        <taxon>Metazoa</taxon>
        <taxon>Ecdysozoa</taxon>
        <taxon>Nematoda</taxon>
        <taxon>Chromadorea</taxon>
        <taxon>Rhabditida</taxon>
        <taxon>Rhabditina</taxon>
        <taxon>Diplogasteromorpha</taxon>
        <taxon>Diplogasteroidea</taxon>
        <taxon>Neodiplogasteridae</taxon>
        <taxon>Pristionchus</taxon>
    </lineage>
</organism>
<name>A0AAN5I6R4_9BILA</name>
<feature type="non-terminal residue" evidence="2">
    <location>
        <position position="73"/>
    </location>
</feature>
<proteinExistence type="predicted"/>
<comment type="caution">
    <text evidence="2">The sequence shown here is derived from an EMBL/GenBank/DDBJ whole genome shotgun (WGS) entry which is preliminary data.</text>
</comment>
<keyword evidence="3" id="KW-1185">Reference proteome</keyword>
<accession>A0AAN5I6R4</accession>
<feature type="compositionally biased region" description="Basic and acidic residues" evidence="1">
    <location>
        <begin position="1"/>
        <end position="19"/>
    </location>
</feature>
<dbReference type="Proteomes" id="UP001328107">
    <property type="component" value="Unassembled WGS sequence"/>
</dbReference>
<dbReference type="EMBL" id="BTRK01000005">
    <property type="protein sequence ID" value="GMR54463.1"/>
    <property type="molecule type" value="Genomic_DNA"/>
</dbReference>
<evidence type="ECO:0000313" key="2">
    <source>
        <dbReference type="EMBL" id="GMR54463.1"/>
    </source>
</evidence>
<protein>
    <submittedName>
        <fullName evidence="2">Uncharacterized protein</fullName>
    </submittedName>
</protein>